<keyword evidence="9" id="KW-0732">Signal</keyword>
<evidence type="ECO:0000256" key="9">
    <source>
        <dbReference type="SAM" id="SignalP"/>
    </source>
</evidence>
<keyword evidence="4 8" id="KW-0812">Transmembrane</keyword>
<feature type="transmembrane region" description="Helical" evidence="8">
    <location>
        <begin position="90"/>
        <end position="108"/>
    </location>
</feature>
<evidence type="ECO:0000256" key="5">
    <source>
        <dbReference type="ARBA" id="ARBA00022989"/>
    </source>
</evidence>
<evidence type="ECO:0000256" key="6">
    <source>
        <dbReference type="ARBA" id="ARBA00023136"/>
    </source>
</evidence>
<organism evidence="10 11">
    <name type="scientific">Coccomyxa viridis</name>
    <dbReference type="NCBI Taxonomy" id="1274662"/>
    <lineage>
        <taxon>Eukaryota</taxon>
        <taxon>Viridiplantae</taxon>
        <taxon>Chlorophyta</taxon>
        <taxon>core chlorophytes</taxon>
        <taxon>Trebouxiophyceae</taxon>
        <taxon>Trebouxiophyceae incertae sedis</taxon>
        <taxon>Coccomyxaceae</taxon>
        <taxon>Coccomyxa</taxon>
    </lineage>
</organism>
<dbReference type="InterPro" id="IPR001204">
    <property type="entry name" value="Phos_transporter"/>
</dbReference>
<evidence type="ECO:0000256" key="4">
    <source>
        <dbReference type="ARBA" id="ARBA00022692"/>
    </source>
</evidence>
<comment type="caution">
    <text evidence="10">The sequence shown here is derived from an EMBL/GenBank/DDBJ whole genome shotgun (WGS) entry which is preliminary data.</text>
</comment>
<feature type="chain" id="PRO_5046374291" evidence="9">
    <location>
        <begin position="20"/>
        <end position="166"/>
    </location>
</feature>
<dbReference type="EMBL" id="CAXHTA020000007">
    <property type="protein sequence ID" value="CAL5222840.1"/>
    <property type="molecule type" value="Genomic_DNA"/>
</dbReference>
<evidence type="ECO:0000256" key="7">
    <source>
        <dbReference type="SAM" id="MobiDB-lite"/>
    </source>
</evidence>
<name>A0ABP1FWC6_9CHLO</name>
<comment type="subcellular location">
    <subcellularLocation>
        <location evidence="1">Membrane</location>
        <topology evidence="1">Multi-pass membrane protein</topology>
    </subcellularLocation>
</comment>
<evidence type="ECO:0000256" key="3">
    <source>
        <dbReference type="ARBA" id="ARBA00022592"/>
    </source>
</evidence>
<keyword evidence="6 8" id="KW-0472">Membrane</keyword>
<dbReference type="Proteomes" id="UP001497392">
    <property type="component" value="Unassembled WGS sequence"/>
</dbReference>
<keyword evidence="2" id="KW-0813">Transport</keyword>
<reference evidence="10 11" key="1">
    <citation type="submission" date="2024-06" db="EMBL/GenBank/DDBJ databases">
        <authorList>
            <person name="Kraege A."/>
            <person name="Thomma B."/>
        </authorList>
    </citation>
    <scope>NUCLEOTIDE SEQUENCE [LARGE SCALE GENOMIC DNA]</scope>
</reference>
<evidence type="ECO:0000256" key="8">
    <source>
        <dbReference type="SAM" id="Phobius"/>
    </source>
</evidence>
<keyword evidence="3" id="KW-0592">Phosphate transport</keyword>
<feature type="region of interest" description="Disordered" evidence="7">
    <location>
        <begin position="147"/>
        <end position="166"/>
    </location>
</feature>
<protein>
    <submittedName>
        <fullName evidence="10">G5265 protein</fullName>
    </submittedName>
</protein>
<evidence type="ECO:0000313" key="11">
    <source>
        <dbReference type="Proteomes" id="UP001497392"/>
    </source>
</evidence>
<dbReference type="PANTHER" id="PTHR11101">
    <property type="entry name" value="PHOSPHATE TRANSPORTER"/>
    <property type="match status" value="1"/>
</dbReference>
<keyword evidence="5 8" id="KW-1133">Transmembrane helix</keyword>
<evidence type="ECO:0000256" key="2">
    <source>
        <dbReference type="ARBA" id="ARBA00022448"/>
    </source>
</evidence>
<feature type="signal peptide" evidence="9">
    <location>
        <begin position="1"/>
        <end position="19"/>
    </location>
</feature>
<dbReference type="Pfam" id="PF01384">
    <property type="entry name" value="PHO4"/>
    <property type="match status" value="1"/>
</dbReference>
<proteinExistence type="predicted"/>
<accession>A0ABP1FWC6</accession>
<evidence type="ECO:0000313" key="10">
    <source>
        <dbReference type="EMBL" id="CAL5222840.1"/>
    </source>
</evidence>
<feature type="transmembrane region" description="Helical" evidence="8">
    <location>
        <begin position="120"/>
        <end position="140"/>
    </location>
</feature>
<evidence type="ECO:0000256" key="1">
    <source>
        <dbReference type="ARBA" id="ARBA00004141"/>
    </source>
</evidence>
<feature type="transmembrane region" description="Helical" evidence="8">
    <location>
        <begin position="27"/>
        <end position="45"/>
    </location>
</feature>
<dbReference type="PANTHER" id="PTHR11101:SF80">
    <property type="entry name" value="PHOSPHATE TRANSPORTER"/>
    <property type="match status" value="1"/>
</dbReference>
<gene>
    <name evidence="10" type="primary">g5265</name>
    <name evidence="10" type="ORF">VP750_LOCUS4499</name>
</gene>
<sequence length="166" mass="17815">MACALAAGVMIMLFIKCASIEMSVAEQITGAILGMIVVGLAAGLVRWGFQGMLATLTACTWFASPALAFGLSALMYFVMEDTEVNRPLQWALSLLPWLVGGLVVIILAQLFKADFEKGWAAWLQAMVTTTIGLGAVWVTWDYMTDEDEDKPAQGSNAQNNKVTSSG</sequence>
<keyword evidence="11" id="KW-1185">Reference proteome</keyword>
<feature type="compositionally biased region" description="Polar residues" evidence="7">
    <location>
        <begin position="153"/>
        <end position="166"/>
    </location>
</feature>
<feature type="transmembrane region" description="Helical" evidence="8">
    <location>
        <begin position="52"/>
        <end position="78"/>
    </location>
</feature>